<dbReference type="Pfam" id="PF00741">
    <property type="entry name" value="Gas_vesicle"/>
    <property type="match status" value="1"/>
</dbReference>
<evidence type="ECO:0000313" key="8">
    <source>
        <dbReference type="Proteomes" id="UP000198228"/>
    </source>
</evidence>
<reference evidence="7 8" key="1">
    <citation type="submission" date="2016-06" db="EMBL/GenBank/DDBJ databases">
        <authorList>
            <person name="Kjaerup R.B."/>
            <person name="Dalgaard T.S."/>
            <person name="Juul-Madsen H.R."/>
        </authorList>
    </citation>
    <scope>NUCLEOTIDE SEQUENCE [LARGE SCALE GENOMIC DNA]</scope>
    <source>
        <strain evidence="7 8">DSM 43821</strain>
    </source>
</reference>
<evidence type="ECO:0000256" key="1">
    <source>
        <dbReference type="ARBA" id="ARBA00022987"/>
    </source>
</evidence>
<comment type="subunit">
    <text evidence="4 5">The gas vesicle shell is 2 nm thick and consists of a single layer of this protein. It forms helical ribs nearly perpendicular to the long axis of the vesicle.</text>
</comment>
<dbReference type="PANTHER" id="PTHR35344">
    <property type="entry name" value="GAS VESICLE STRUCTURAL PROTEIN 2-RELATED"/>
    <property type="match status" value="1"/>
</dbReference>
<dbReference type="GO" id="GO:0033172">
    <property type="term" value="C:gas vesicle shell"/>
    <property type="evidence" value="ECO:0007669"/>
    <property type="project" value="UniProtKB-UniRule"/>
</dbReference>
<protein>
    <recommendedName>
        <fullName evidence="4">Gas vesicle protein A</fullName>
        <shortName evidence="4">GVP</shortName>
    </recommendedName>
</protein>
<gene>
    <name evidence="4" type="primary">gvpA</name>
    <name evidence="7" type="ORF">GA0074696_1028</name>
</gene>
<evidence type="ECO:0000256" key="2">
    <source>
        <dbReference type="ARBA" id="ARBA00035629"/>
    </source>
</evidence>
<dbReference type="Proteomes" id="UP000198228">
    <property type="component" value="Chromosome I"/>
</dbReference>
<name>A0A1C4VC73_9ACTN</name>
<dbReference type="GO" id="GO:0012506">
    <property type="term" value="C:vesicle membrane"/>
    <property type="evidence" value="ECO:0007669"/>
    <property type="project" value="InterPro"/>
</dbReference>
<evidence type="ECO:0000256" key="6">
    <source>
        <dbReference type="SAM" id="MobiDB-lite"/>
    </source>
</evidence>
<dbReference type="AlphaFoldDB" id="A0A1C4VC73"/>
<dbReference type="PANTHER" id="PTHR35344:SF4">
    <property type="entry name" value="GAS VESICLE PROTEIN A1"/>
    <property type="match status" value="1"/>
</dbReference>
<dbReference type="InterPro" id="IPR050530">
    <property type="entry name" value="GvpA"/>
</dbReference>
<sequence length="162" mass="16226">MSVTTTGGGAADGGALERGGATSGLADVVETVLDKGVVIDAQVTIGVVGIPLLEINARVVVASIETYLRFAEMVDRLDISPKEGGPLSGLVGDVTDAAREVTSGLGDTVGGVTRDVGGATRELGGTARELGGTAGELGRTARGTVAGATGPDRPRRRRDREG</sequence>
<dbReference type="HAMAP" id="MF_00576">
    <property type="entry name" value="Gas_vesicle_A"/>
    <property type="match status" value="1"/>
</dbReference>
<dbReference type="GO" id="GO:0005198">
    <property type="term" value="F:structural molecule activity"/>
    <property type="evidence" value="ECO:0007669"/>
    <property type="project" value="InterPro"/>
</dbReference>
<dbReference type="InterPro" id="IPR000638">
    <property type="entry name" value="Gas-vesicle_GvpA-like"/>
</dbReference>
<evidence type="ECO:0000256" key="5">
    <source>
        <dbReference type="RuleBase" id="RU000632"/>
    </source>
</evidence>
<evidence type="ECO:0000313" key="7">
    <source>
        <dbReference type="EMBL" id="SCE81568.1"/>
    </source>
</evidence>
<proteinExistence type="inferred from homology"/>
<evidence type="ECO:0000256" key="4">
    <source>
        <dbReference type="HAMAP-Rule" id="MF_00576"/>
    </source>
</evidence>
<dbReference type="InterPro" id="IPR018493">
    <property type="entry name" value="GvpA-like_CS"/>
</dbReference>
<comment type="function">
    <text evidence="4 5">Gas vesicles are hollow, gas filled proteinaceous nanostructures found in some microorganisms. During planktonic growth they allow positioning of the organism at a favorable depth for light or nutrient acquisition. GvpA forms the protein shell.</text>
</comment>
<comment type="similarity">
    <text evidence="3 4 5">Belongs to the gas vesicle GvpA family.</text>
</comment>
<evidence type="ECO:0000256" key="3">
    <source>
        <dbReference type="ARBA" id="ARBA00035646"/>
    </source>
</evidence>
<dbReference type="EMBL" id="LT607410">
    <property type="protein sequence ID" value="SCE81568.1"/>
    <property type="molecule type" value="Genomic_DNA"/>
</dbReference>
<dbReference type="PROSITE" id="PS00234">
    <property type="entry name" value="GAS_VESICLE_A_1"/>
    <property type="match status" value="1"/>
</dbReference>
<comment type="subcellular location">
    <subcellularLocation>
        <location evidence="2 4 5">Gas vesicle shell</location>
    </subcellularLocation>
</comment>
<dbReference type="InterPro" id="IPR047870">
    <property type="entry name" value="Gas_vesicle_GvpA"/>
</dbReference>
<feature type="region of interest" description="Disordered" evidence="6">
    <location>
        <begin position="105"/>
        <end position="162"/>
    </location>
</feature>
<keyword evidence="1 4" id="KW-0304">Gas vesicle</keyword>
<accession>A0A1C4VC73</accession>
<organism evidence="7 8">
    <name type="scientific">Micromonospora purpureochromogenes</name>
    <dbReference type="NCBI Taxonomy" id="47872"/>
    <lineage>
        <taxon>Bacteria</taxon>
        <taxon>Bacillati</taxon>
        <taxon>Actinomycetota</taxon>
        <taxon>Actinomycetes</taxon>
        <taxon>Micromonosporales</taxon>
        <taxon>Micromonosporaceae</taxon>
        <taxon>Micromonospora</taxon>
    </lineage>
</organism>
<feature type="compositionally biased region" description="Low complexity" evidence="6">
    <location>
        <begin position="105"/>
        <end position="121"/>
    </location>
</feature>
<dbReference type="PROSITE" id="PS00669">
    <property type="entry name" value="GAS_VESICLE_A_2"/>
    <property type="match status" value="1"/>
</dbReference>